<dbReference type="EMBL" id="RDQH01000339">
    <property type="protein sequence ID" value="RXH78669.1"/>
    <property type="molecule type" value="Genomic_DNA"/>
</dbReference>
<comment type="caution">
    <text evidence="1">The sequence shown here is derived from an EMBL/GenBank/DDBJ whole genome shotgun (WGS) entry which is preliminary data.</text>
</comment>
<accession>A0A498I709</accession>
<proteinExistence type="predicted"/>
<protein>
    <submittedName>
        <fullName evidence="1">Uncharacterized protein</fullName>
    </submittedName>
</protein>
<sequence>MWVHTPRGGATVGSMGSHDPLEAMEITLKVPWSCWCDPLELLVRPLGAAHHVFDEMSEIRKGLWLQVEEEGMGGQHLLPGLDVAVLENYSCIAENEVYGAGDVTFPIELPVMSHSRYACRFC</sequence>
<name>A0A498I709_MALDO</name>
<organism evidence="1 2">
    <name type="scientific">Malus domestica</name>
    <name type="common">Apple</name>
    <name type="synonym">Pyrus malus</name>
    <dbReference type="NCBI Taxonomy" id="3750"/>
    <lineage>
        <taxon>Eukaryota</taxon>
        <taxon>Viridiplantae</taxon>
        <taxon>Streptophyta</taxon>
        <taxon>Embryophyta</taxon>
        <taxon>Tracheophyta</taxon>
        <taxon>Spermatophyta</taxon>
        <taxon>Magnoliopsida</taxon>
        <taxon>eudicotyledons</taxon>
        <taxon>Gunneridae</taxon>
        <taxon>Pentapetalae</taxon>
        <taxon>rosids</taxon>
        <taxon>fabids</taxon>
        <taxon>Rosales</taxon>
        <taxon>Rosaceae</taxon>
        <taxon>Amygdaloideae</taxon>
        <taxon>Maleae</taxon>
        <taxon>Malus</taxon>
    </lineage>
</organism>
<reference evidence="1 2" key="1">
    <citation type="submission" date="2018-10" db="EMBL/GenBank/DDBJ databases">
        <title>A high-quality apple genome assembly.</title>
        <authorList>
            <person name="Hu J."/>
        </authorList>
    </citation>
    <scope>NUCLEOTIDE SEQUENCE [LARGE SCALE GENOMIC DNA]</scope>
    <source>
        <strain evidence="2">cv. HFTH1</strain>
        <tissue evidence="1">Young leaf</tissue>
    </source>
</reference>
<dbReference type="Proteomes" id="UP000290289">
    <property type="component" value="Chromosome 13"/>
</dbReference>
<keyword evidence="2" id="KW-1185">Reference proteome</keyword>
<gene>
    <name evidence="1" type="ORF">DVH24_002187</name>
</gene>
<dbReference type="AlphaFoldDB" id="A0A498I709"/>
<evidence type="ECO:0000313" key="1">
    <source>
        <dbReference type="EMBL" id="RXH78669.1"/>
    </source>
</evidence>
<evidence type="ECO:0000313" key="2">
    <source>
        <dbReference type="Proteomes" id="UP000290289"/>
    </source>
</evidence>